<dbReference type="SUPFAM" id="SSF49562">
    <property type="entry name" value="C2 domain (Calcium/lipid-binding domain, CaLB)"/>
    <property type="match status" value="1"/>
</dbReference>
<feature type="region of interest" description="Disordered" evidence="1">
    <location>
        <begin position="152"/>
        <end position="174"/>
    </location>
</feature>
<dbReference type="InterPro" id="IPR035892">
    <property type="entry name" value="C2_domain_sf"/>
</dbReference>
<sequence>MLRTFAVAYVHPDNKLTTRIDHQGHTNPTWNYKVAFHVDDKFLKNESSAVTIEIYNLAWLRDLPIGTARLMINNISPPLLKNPGFRRVSLRVCRPSGHLQGTLNLGIQLVDNVVPGCERSPFSVKSDEEDRDQDVDNEKKVTLWRSLSLGSEANEGSVTTPGRSSTAESSCVNGGSELCSDIGPSASIVAADDEATERVRDTGSSILEEMTMEEAKAKGYRIRSSRERWRKQVSKQDYEDMDDDRSDLSSDCNGHSRRNSDGGMFSCFGTAYGIEFRIVCGAPTNPSAKRLPSSSNNNSMSKKNIKPSDANSA</sequence>
<evidence type="ECO:0000256" key="1">
    <source>
        <dbReference type="SAM" id="MobiDB-lite"/>
    </source>
</evidence>
<evidence type="ECO:0000259" key="2">
    <source>
        <dbReference type="Pfam" id="PF00168"/>
    </source>
</evidence>
<protein>
    <recommendedName>
        <fullName evidence="2">C2 domain-containing protein</fullName>
    </recommendedName>
</protein>
<name>A0A830BVP7_9LAMI</name>
<feature type="compositionally biased region" description="Low complexity" evidence="1">
    <location>
        <begin position="293"/>
        <end position="302"/>
    </location>
</feature>
<comment type="caution">
    <text evidence="3">The sequence shown here is derived from an EMBL/GenBank/DDBJ whole genome shotgun (WGS) entry which is preliminary data.</text>
</comment>
<keyword evidence="4" id="KW-1185">Reference proteome</keyword>
<dbReference type="PANTHER" id="PTHR32246:SF152">
    <property type="entry name" value="C2 DOMAIN-CONTAINING PROTEIN"/>
    <property type="match status" value="1"/>
</dbReference>
<accession>A0A830BVP7</accession>
<reference evidence="3" key="1">
    <citation type="submission" date="2020-07" db="EMBL/GenBank/DDBJ databases">
        <title>Ethylene signaling mediates host invasion by parasitic plants.</title>
        <authorList>
            <person name="Yoshida S."/>
        </authorList>
    </citation>
    <scope>NUCLEOTIDE SEQUENCE</scope>
    <source>
        <strain evidence="3">Okayama</strain>
    </source>
</reference>
<dbReference type="EMBL" id="BMAC01000159">
    <property type="protein sequence ID" value="GFP87993.1"/>
    <property type="molecule type" value="Genomic_DNA"/>
</dbReference>
<dbReference type="OrthoDB" id="1909968at2759"/>
<dbReference type="PANTHER" id="PTHR32246">
    <property type="entry name" value="INGRESSION PROTEIN FIC1"/>
    <property type="match status" value="1"/>
</dbReference>
<evidence type="ECO:0000313" key="4">
    <source>
        <dbReference type="Proteomes" id="UP000653305"/>
    </source>
</evidence>
<dbReference type="InterPro" id="IPR000008">
    <property type="entry name" value="C2_dom"/>
</dbReference>
<dbReference type="Proteomes" id="UP000653305">
    <property type="component" value="Unassembled WGS sequence"/>
</dbReference>
<dbReference type="Pfam" id="PF00168">
    <property type="entry name" value="C2"/>
    <property type="match status" value="1"/>
</dbReference>
<dbReference type="Gene3D" id="2.60.40.150">
    <property type="entry name" value="C2 domain"/>
    <property type="match status" value="1"/>
</dbReference>
<organism evidence="3 4">
    <name type="scientific">Phtheirospermum japonicum</name>
    <dbReference type="NCBI Taxonomy" id="374723"/>
    <lineage>
        <taxon>Eukaryota</taxon>
        <taxon>Viridiplantae</taxon>
        <taxon>Streptophyta</taxon>
        <taxon>Embryophyta</taxon>
        <taxon>Tracheophyta</taxon>
        <taxon>Spermatophyta</taxon>
        <taxon>Magnoliopsida</taxon>
        <taxon>eudicotyledons</taxon>
        <taxon>Gunneridae</taxon>
        <taxon>Pentapetalae</taxon>
        <taxon>asterids</taxon>
        <taxon>lamiids</taxon>
        <taxon>Lamiales</taxon>
        <taxon>Orobanchaceae</taxon>
        <taxon>Orobanchaceae incertae sedis</taxon>
        <taxon>Phtheirospermum</taxon>
    </lineage>
</organism>
<feature type="compositionally biased region" description="Polar residues" evidence="1">
    <location>
        <begin position="152"/>
        <end position="173"/>
    </location>
</feature>
<evidence type="ECO:0000313" key="3">
    <source>
        <dbReference type="EMBL" id="GFP87993.1"/>
    </source>
</evidence>
<proteinExistence type="predicted"/>
<feature type="compositionally biased region" description="Basic residues" evidence="1">
    <location>
        <begin position="218"/>
        <end position="233"/>
    </location>
</feature>
<feature type="domain" description="C2" evidence="2">
    <location>
        <begin position="4"/>
        <end position="76"/>
    </location>
</feature>
<gene>
    <name evidence="3" type="ORF">PHJA_000943000</name>
</gene>
<feature type="region of interest" description="Disordered" evidence="1">
    <location>
        <begin position="283"/>
        <end position="313"/>
    </location>
</feature>
<feature type="region of interest" description="Disordered" evidence="1">
    <location>
        <begin position="216"/>
        <end position="256"/>
    </location>
</feature>
<dbReference type="AlphaFoldDB" id="A0A830BVP7"/>